<dbReference type="Gene3D" id="2.60.40.640">
    <property type="match status" value="1"/>
</dbReference>
<evidence type="ECO:0000256" key="1">
    <source>
        <dbReference type="SAM" id="MobiDB-lite"/>
    </source>
</evidence>
<keyword evidence="3" id="KW-1185">Reference proteome</keyword>
<evidence type="ECO:0008006" key="4">
    <source>
        <dbReference type="Google" id="ProtNLM"/>
    </source>
</evidence>
<dbReference type="EMBL" id="CABFNO020001407">
    <property type="protein sequence ID" value="CAG9986995.1"/>
    <property type="molecule type" value="Genomic_DNA"/>
</dbReference>
<evidence type="ECO:0000313" key="2">
    <source>
        <dbReference type="EMBL" id="CAG9986995.1"/>
    </source>
</evidence>
<gene>
    <name evidence="2" type="ORF">CBYS24578_00013638</name>
</gene>
<proteinExistence type="predicted"/>
<organism evidence="2 3">
    <name type="scientific">Clonostachys byssicola</name>
    <dbReference type="NCBI Taxonomy" id="160290"/>
    <lineage>
        <taxon>Eukaryota</taxon>
        <taxon>Fungi</taxon>
        <taxon>Dikarya</taxon>
        <taxon>Ascomycota</taxon>
        <taxon>Pezizomycotina</taxon>
        <taxon>Sordariomycetes</taxon>
        <taxon>Hypocreomycetidae</taxon>
        <taxon>Hypocreales</taxon>
        <taxon>Bionectriaceae</taxon>
        <taxon>Clonostachys</taxon>
    </lineage>
</organism>
<dbReference type="InterPro" id="IPR014752">
    <property type="entry name" value="Arrestin-like_C"/>
</dbReference>
<reference evidence="2 3" key="2">
    <citation type="submission" date="2021-10" db="EMBL/GenBank/DDBJ databases">
        <authorList>
            <person name="Piombo E."/>
        </authorList>
    </citation>
    <scope>NUCLEOTIDE SEQUENCE [LARGE SCALE GENOMIC DNA]</scope>
</reference>
<accession>A0A9N9Y3I5</accession>
<dbReference type="OrthoDB" id="2333384at2759"/>
<evidence type="ECO:0000313" key="3">
    <source>
        <dbReference type="Proteomes" id="UP000754883"/>
    </source>
</evidence>
<protein>
    <recommendedName>
        <fullName evidence="4">Arrestin-like N-terminal domain-containing protein</fullName>
    </recommendedName>
</protein>
<dbReference type="AlphaFoldDB" id="A0A9N9Y3I5"/>
<name>A0A9N9Y3I5_9HYPO</name>
<comment type="caution">
    <text evidence="2">The sequence shown here is derived from an EMBL/GenBank/DDBJ whole genome shotgun (WGS) entry which is preliminary data.</text>
</comment>
<feature type="region of interest" description="Disordered" evidence="1">
    <location>
        <begin position="418"/>
        <end position="459"/>
    </location>
</feature>
<reference evidence="3" key="1">
    <citation type="submission" date="2019-06" db="EMBL/GenBank/DDBJ databases">
        <authorList>
            <person name="Broberg M."/>
        </authorList>
    </citation>
    <scope>NUCLEOTIDE SEQUENCE [LARGE SCALE GENOMIC DNA]</scope>
</reference>
<dbReference type="Proteomes" id="UP000754883">
    <property type="component" value="Unassembled WGS sequence"/>
</dbReference>
<sequence>MTPTRYKSLPALGIELEGQRTAFYPGDAIIGTVHRSAPIVCTEATIDIAFHGRTKSRMEMVNSPCDGTYRGRFTLLHQTQSVFAGPMHIPGGSPKQKEWPFAIQIPQNIDARLFHRQYDAKKSFIPTDPACVGNQPLPASFYGRERVGESRRSRNDGRCQTRQLNKRDAPFFYDGYGDKEGFIEYYIEATLRYQRRGSWHEVTATMPIQILAFNPNPPVVDFHMQRTSRLGLVCTQRLVPGMENAELSKIEKMKKLFGARSVPAFFFRLNVDLPSVIQLGRDPIPVLMRFVPDWPNTSEIIRNVPQKATLVAFKVKLESWCGIRCDGRVRAHDTNWREKLYLQSEANAGRRVAVGIPCSDKTSPTDVGRALNIRIGGYVGTHSVFHDFTMFNVKLSHQFSWTAKVEIAGEECTLHGTQPVKVLPQPSDRRPRGLAQSQSATAHRAESWTAPPADMEPLPTFAEVERVDKEQSIAHAQTMRKGAVTSAKSG</sequence>